<gene>
    <name evidence="5" type="ORF">GCM10011613_28280</name>
</gene>
<dbReference type="InterPro" id="IPR001633">
    <property type="entry name" value="EAL_dom"/>
</dbReference>
<feature type="transmembrane region" description="Helical" evidence="1">
    <location>
        <begin position="69"/>
        <end position="90"/>
    </location>
</feature>
<dbReference type="InterPro" id="IPR029787">
    <property type="entry name" value="Nucleotide_cyclase"/>
</dbReference>
<dbReference type="Proteomes" id="UP000619761">
    <property type="component" value="Unassembled WGS sequence"/>
</dbReference>
<reference evidence="6" key="1">
    <citation type="journal article" date="2019" name="Int. J. Syst. Evol. Microbiol.">
        <title>The Global Catalogue of Microorganisms (GCM) 10K type strain sequencing project: providing services to taxonomists for standard genome sequencing and annotation.</title>
        <authorList>
            <consortium name="The Broad Institute Genomics Platform"/>
            <consortium name="The Broad Institute Genome Sequencing Center for Infectious Disease"/>
            <person name="Wu L."/>
            <person name="Ma J."/>
        </authorList>
    </citation>
    <scope>NUCLEOTIDE SEQUENCE [LARGE SCALE GENOMIC DNA]</scope>
    <source>
        <strain evidence="6">KCTC 32239</strain>
    </source>
</reference>
<evidence type="ECO:0000256" key="1">
    <source>
        <dbReference type="SAM" id="Phobius"/>
    </source>
</evidence>
<proteinExistence type="predicted"/>
<dbReference type="RefSeq" id="WP_189419777.1">
    <property type="nucleotide sequence ID" value="NZ_BMYZ01000003.1"/>
</dbReference>
<dbReference type="PROSITE" id="PS50113">
    <property type="entry name" value="PAC"/>
    <property type="match status" value="1"/>
</dbReference>
<dbReference type="Pfam" id="PF00990">
    <property type="entry name" value="GGDEF"/>
    <property type="match status" value="1"/>
</dbReference>
<dbReference type="PROSITE" id="PS50887">
    <property type="entry name" value="GGDEF"/>
    <property type="match status" value="1"/>
</dbReference>
<dbReference type="InterPro" id="IPR052155">
    <property type="entry name" value="Biofilm_reg_signaling"/>
</dbReference>
<evidence type="ECO:0000313" key="5">
    <source>
        <dbReference type="EMBL" id="GGY81926.1"/>
    </source>
</evidence>
<dbReference type="CDD" id="cd01948">
    <property type="entry name" value="EAL"/>
    <property type="match status" value="1"/>
</dbReference>
<dbReference type="InterPro" id="IPR000160">
    <property type="entry name" value="GGDEF_dom"/>
</dbReference>
<evidence type="ECO:0000259" key="4">
    <source>
        <dbReference type="PROSITE" id="PS50887"/>
    </source>
</evidence>
<dbReference type="NCBIfam" id="TIGR00254">
    <property type="entry name" value="GGDEF"/>
    <property type="match status" value="1"/>
</dbReference>
<comment type="caution">
    <text evidence="5">The sequence shown here is derived from an EMBL/GenBank/DDBJ whole genome shotgun (WGS) entry which is preliminary data.</text>
</comment>
<dbReference type="CDD" id="cd01949">
    <property type="entry name" value="GGDEF"/>
    <property type="match status" value="1"/>
</dbReference>
<keyword evidence="6" id="KW-1185">Reference proteome</keyword>
<feature type="domain" description="PAC" evidence="2">
    <location>
        <begin position="302"/>
        <end position="358"/>
    </location>
</feature>
<dbReference type="SMART" id="SM00052">
    <property type="entry name" value="EAL"/>
    <property type="match status" value="1"/>
</dbReference>
<keyword evidence="1" id="KW-0812">Transmembrane</keyword>
<dbReference type="InterPro" id="IPR035965">
    <property type="entry name" value="PAS-like_dom_sf"/>
</dbReference>
<sequence length="810" mass="90587">MDYFTKRWRYAARILAAQFRIYEADAGVTAGFRAQQIKAILRLTPLTMLANAFNTCVLLAIYWNTSYFYAVSIWSIFLTLAIFLGTRAWLKQRKLPAPTHVSKGALKRATLHATVLAIIWGMLPILTFNSHPDSANTLLLTTICTGMICAGGFALATVPQAAISYVCVLTLGCEIAIFQDDIARNWNLALLLLLYAFIICFAVIASAKTFGARLMAEATAEHQQQLVSLLLHDFESHASDWLWELNASGFLHAPSKKLLSLLGTRAGGLTHTPFTALFDADYSRIEFIDNNPITQLEQHLLNRTPFRELVIPIQIHGERHWWQLTAKPLLNNKEQFIGWRGVGADVTHKYNAELEMRRLANFDSLTNLANRHYFYMQLEALKKQNQFSCFTLFFLDLDNFKNVNDSLGHGVGDLVLKNIAQRLLKTVRSNDLLARLGGDEFAIISHGEDSATQASVLAQRLLNTFVAPCVIDGKNLQIGCSIGIALAPDHGNDTETLLKNADMALYAAKSAGRNTFRFYEPGMEIVAQQKLHLLNDMRAALEEHAATNKLLNKRFSEDLVWPQTPIVGQFEIFFQPQIKLATQEVIGFEALIRWRHPELGLIPPAQFIPLAEESNLIVPIGTWVLVESCKYAAKWPNNWRVAINLSAVQFREGNVVDIVRWALQISRLAPERLELEITESLLIQDNISAQETLTALRKLGVRIALDDFGTGYSSLAYLRTFPLNKLKIDRSFVSALSKDTGALAIVNAIIQLADALMLDTTAEGIESQVEAEILRSCGCSDAQGFYFGKPLPLQDALSHARQFEQHPKFD</sequence>
<feature type="transmembrane region" description="Helical" evidence="1">
    <location>
        <begin position="43"/>
        <end position="63"/>
    </location>
</feature>
<evidence type="ECO:0000313" key="6">
    <source>
        <dbReference type="Proteomes" id="UP000619761"/>
    </source>
</evidence>
<dbReference type="Gene3D" id="3.20.20.450">
    <property type="entry name" value="EAL domain"/>
    <property type="match status" value="1"/>
</dbReference>
<dbReference type="PROSITE" id="PS50883">
    <property type="entry name" value="EAL"/>
    <property type="match status" value="1"/>
</dbReference>
<dbReference type="SUPFAM" id="SSF141868">
    <property type="entry name" value="EAL domain-like"/>
    <property type="match status" value="1"/>
</dbReference>
<feature type="transmembrane region" description="Helical" evidence="1">
    <location>
        <begin position="111"/>
        <end position="129"/>
    </location>
</feature>
<dbReference type="SUPFAM" id="SSF55785">
    <property type="entry name" value="PYP-like sensor domain (PAS domain)"/>
    <property type="match status" value="1"/>
</dbReference>
<evidence type="ECO:0000259" key="3">
    <source>
        <dbReference type="PROSITE" id="PS50883"/>
    </source>
</evidence>
<feature type="transmembrane region" description="Helical" evidence="1">
    <location>
        <begin position="135"/>
        <end position="155"/>
    </location>
</feature>
<accession>A0ABQ3B6P1</accession>
<name>A0ABQ3B6P1_9GAMM</name>
<dbReference type="Pfam" id="PF00563">
    <property type="entry name" value="EAL"/>
    <property type="match status" value="1"/>
</dbReference>
<feature type="domain" description="GGDEF" evidence="4">
    <location>
        <begin position="388"/>
        <end position="521"/>
    </location>
</feature>
<organism evidence="5 6">
    <name type="scientific">Cellvibrio zantedeschiae</name>
    <dbReference type="NCBI Taxonomy" id="1237077"/>
    <lineage>
        <taxon>Bacteria</taxon>
        <taxon>Pseudomonadati</taxon>
        <taxon>Pseudomonadota</taxon>
        <taxon>Gammaproteobacteria</taxon>
        <taxon>Cellvibrionales</taxon>
        <taxon>Cellvibrionaceae</taxon>
        <taxon>Cellvibrio</taxon>
    </lineage>
</organism>
<dbReference type="EMBL" id="BMYZ01000003">
    <property type="protein sequence ID" value="GGY81926.1"/>
    <property type="molecule type" value="Genomic_DNA"/>
</dbReference>
<keyword evidence="1" id="KW-0472">Membrane</keyword>
<dbReference type="Gene3D" id="3.30.450.20">
    <property type="entry name" value="PAS domain"/>
    <property type="match status" value="1"/>
</dbReference>
<protein>
    <submittedName>
        <fullName evidence="5">GGDEF domain-containing protein</fullName>
    </submittedName>
</protein>
<dbReference type="Gene3D" id="3.30.70.270">
    <property type="match status" value="1"/>
</dbReference>
<dbReference type="SUPFAM" id="SSF55073">
    <property type="entry name" value="Nucleotide cyclase"/>
    <property type="match status" value="1"/>
</dbReference>
<feature type="transmembrane region" description="Helical" evidence="1">
    <location>
        <begin position="185"/>
        <end position="205"/>
    </location>
</feature>
<dbReference type="InterPro" id="IPR035919">
    <property type="entry name" value="EAL_sf"/>
</dbReference>
<dbReference type="SMART" id="SM00267">
    <property type="entry name" value="GGDEF"/>
    <property type="match status" value="1"/>
</dbReference>
<evidence type="ECO:0000259" key="2">
    <source>
        <dbReference type="PROSITE" id="PS50113"/>
    </source>
</evidence>
<dbReference type="InterPro" id="IPR043128">
    <property type="entry name" value="Rev_trsase/Diguanyl_cyclase"/>
</dbReference>
<keyword evidence="1" id="KW-1133">Transmembrane helix</keyword>
<dbReference type="PANTHER" id="PTHR44757">
    <property type="entry name" value="DIGUANYLATE CYCLASE DGCP"/>
    <property type="match status" value="1"/>
</dbReference>
<dbReference type="InterPro" id="IPR000700">
    <property type="entry name" value="PAS-assoc_C"/>
</dbReference>
<feature type="domain" description="EAL" evidence="3">
    <location>
        <begin position="548"/>
        <end position="804"/>
    </location>
</feature>
<dbReference type="PANTHER" id="PTHR44757:SF10">
    <property type="entry name" value="MEMBRANE PROTEIN"/>
    <property type="match status" value="1"/>
</dbReference>